<dbReference type="EMBL" id="LR796659">
    <property type="protein sequence ID" value="CAB4157623.1"/>
    <property type="molecule type" value="Genomic_DNA"/>
</dbReference>
<proteinExistence type="predicted"/>
<sequence length="47" mass="5590">MITRNNDDGSVTFIYESWDELVKSEPKWQPDADLQAKDRADERIWGY</sequence>
<organism evidence="1">
    <name type="scientific">uncultured Caudovirales phage</name>
    <dbReference type="NCBI Taxonomy" id="2100421"/>
    <lineage>
        <taxon>Viruses</taxon>
        <taxon>Duplodnaviria</taxon>
        <taxon>Heunggongvirae</taxon>
        <taxon>Uroviricota</taxon>
        <taxon>Caudoviricetes</taxon>
        <taxon>Peduoviridae</taxon>
        <taxon>Maltschvirus</taxon>
        <taxon>Maltschvirus maltsch</taxon>
    </lineage>
</organism>
<evidence type="ECO:0000313" key="1">
    <source>
        <dbReference type="EMBL" id="CAB4157623.1"/>
    </source>
</evidence>
<accession>A0A6J5NFC7</accession>
<protein>
    <submittedName>
        <fullName evidence="1">Uncharacterized protein</fullName>
    </submittedName>
</protein>
<name>A0A6J5NFC7_9CAUD</name>
<gene>
    <name evidence="1" type="ORF">UFOVP688_36</name>
</gene>
<reference evidence="1" key="1">
    <citation type="submission" date="2020-04" db="EMBL/GenBank/DDBJ databases">
        <authorList>
            <person name="Chiriac C."/>
            <person name="Salcher M."/>
            <person name="Ghai R."/>
            <person name="Kavagutti S V."/>
        </authorList>
    </citation>
    <scope>NUCLEOTIDE SEQUENCE</scope>
</reference>